<dbReference type="Proteomes" id="UP001187192">
    <property type="component" value="Unassembled WGS sequence"/>
</dbReference>
<gene>
    <name evidence="1" type="ORF">TIFTF001_033469</name>
</gene>
<reference evidence="1" key="1">
    <citation type="submission" date="2023-07" db="EMBL/GenBank/DDBJ databases">
        <title>draft genome sequence of fig (Ficus carica).</title>
        <authorList>
            <person name="Takahashi T."/>
            <person name="Nishimura K."/>
        </authorList>
    </citation>
    <scope>NUCLEOTIDE SEQUENCE</scope>
</reference>
<organism evidence="1 2">
    <name type="scientific">Ficus carica</name>
    <name type="common">Common fig</name>
    <dbReference type="NCBI Taxonomy" id="3494"/>
    <lineage>
        <taxon>Eukaryota</taxon>
        <taxon>Viridiplantae</taxon>
        <taxon>Streptophyta</taxon>
        <taxon>Embryophyta</taxon>
        <taxon>Tracheophyta</taxon>
        <taxon>Spermatophyta</taxon>
        <taxon>Magnoliopsida</taxon>
        <taxon>eudicotyledons</taxon>
        <taxon>Gunneridae</taxon>
        <taxon>Pentapetalae</taxon>
        <taxon>rosids</taxon>
        <taxon>fabids</taxon>
        <taxon>Rosales</taxon>
        <taxon>Moraceae</taxon>
        <taxon>Ficeae</taxon>
        <taxon>Ficus</taxon>
    </lineage>
</organism>
<comment type="caution">
    <text evidence="1">The sequence shown here is derived from an EMBL/GenBank/DDBJ whole genome shotgun (WGS) entry which is preliminary data.</text>
</comment>
<dbReference type="AlphaFoldDB" id="A0AA88J769"/>
<evidence type="ECO:0000313" key="2">
    <source>
        <dbReference type="Proteomes" id="UP001187192"/>
    </source>
</evidence>
<accession>A0AA88J769</accession>
<keyword evidence="2" id="KW-1185">Reference proteome</keyword>
<dbReference type="EMBL" id="BTGU01000178">
    <property type="protein sequence ID" value="GMN64399.1"/>
    <property type="molecule type" value="Genomic_DNA"/>
</dbReference>
<evidence type="ECO:0000313" key="1">
    <source>
        <dbReference type="EMBL" id="GMN64399.1"/>
    </source>
</evidence>
<protein>
    <submittedName>
        <fullName evidence="1">Uncharacterized protein</fullName>
    </submittedName>
</protein>
<sequence length="98" mass="11030">MPTRSFNQATEIRCGRTFDLTREVGASQQRGYHFIVGTGQQQDASDRRIAELTVENEELQRRFNAFTIFNTPLTFTAAAFGSSRQPNSAVISFFQSGF</sequence>
<proteinExistence type="predicted"/>
<name>A0AA88J769_FICCA</name>